<evidence type="ECO:0000256" key="4">
    <source>
        <dbReference type="ARBA" id="ARBA00023136"/>
    </source>
</evidence>
<evidence type="ECO:0000313" key="9">
    <source>
        <dbReference type="Proteomes" id="UP001153365"/>
    </source>
</evidence>
<comment type="caution">
    <text evidence="8">The sequence shown here is derived from an EMBL/GenBank/DDBJ whole genome shotgun (WGS) entry which is preliminary data.</text>
</comment>
<dbReference type="Gene3D" id="3.30.750.24">
    <property type="entry name" value="STAS domain"/>
    <property type="match status" value="1"/>
</dbReference>
<reference evidence="8" key="1">
    <citation type="submission" date="2022-06" db="EMBL/GenBank/DDBJ databases">
        <authorList>
            <consortium name="SYNGENTA / RWTH Aachen University"/>
        </authorList>
    </citation>
    <scope>NUCLEOTIDE SEQUENCE</scope>
</reference>
<dbReference type="PROSITE" id="PS50801">
    <property type="entry name" value="STAS"/>
    <property type="match status" value="1"/>
</dbReference>
<evidence type="ECO:0000256" key="2">
    <source>
        <dbReference type="ARBA" id="ARBA00022692"/>
    </source>
</evidence>
<keyword evidence="9" id="KW-1185">Reference proteome</keyword>
<accession>A0AAV0ASE4</accession>
<feature type="transmembrane region" description="Helical" evidence="6">
    <location>
        <begin position="255"/>
        <end position="278"/>
    </location>
</feature>
<evidence type="ECO:0000256" key="3">
    <source>
        <dbReference type="ARBA" id="ARBA00022989"/>
    </source>
</evidence>
<sequence length="479" mass="53305">MTVLLSEGRVTFVIVKNRWETSYARETAGLILFKPTQWTGQQQHQHRAILTYHLSDQQRRFRMMMMMEMEMVTISTRRWLRFSHASLTTIVGERDPLAHSNNHNPSQESSSSSSNLPYGSINDVTINDASLPVSITKQRSRPTTKPSFLRIIPQALGSLPPVTLGLMMNILDGVSYGLIMFPSSGGMSGGPFKEFGGIGVSMFFVTCIISQLVYSLGGSSFSGATGSMMIESVPFMHVIANKITKIIGPELPERIIATTMVAFALSSIFTGFAFFLLGPLRMGKLMGFGIMVGIVLACLSFVVTSSQHCAIRSVMDGRTAISTVRRHPTQHTFLKKAGTRTRVLKLQGHLFFRTISACKQTIKNLLNGTDKQPIQFLIVDFSSTVSIDFSAVKAFLRIYRRLRTKSVILVICGVKDQMRKALRSVGLWSGSEVVGIKVFEFLNEALEHCENELLKSLYFKDSQNAPITLYSLSYESEQF</sequence>
<dbReference type="EMBL" id="CALTRL010001401">
    <property type="protein sequence ID" value="CAH7672382.1"/>
    <property type="molecule type" value="Genomic_DNA"/>
</dbReference>
<organism evidence="8 9">
    <name type="scientific">Phakopsora pachyrhizi</name>
    <name type="common">Asian soybean rust disease fungus</name>
    <dbReference type="NCBI Taxonomy" id="170000"/>
    <lineage>
        <taxon>Eukaryota</taxon>
        <taxon>Fungi</taxon>
        <taxon>Dikarya</taxon>
        <taxon>Basidiomycota</taxon>
        <taxon>Pucciniomycotina</taxon>
        <taxon>Pucciniomycetes</taxon>
        <taxon>Pucciniales</taxon>
        <taxon>Phakopsoraceae</taxon>
        <taxon>Phakopsora</taxon>
    </lineage>
</organism>
<feature type="compositionally biased region" description="Low complexity" evidence="5">
    <location>
        <begin position="100"/>
        <end position="115"/>
    </location>
</feature>
<evidence type="ECO:0000259" key="7">
    <source>
        <dbReference type="PROSITE" id="PS50801"/>
    </source>
</evidence>
<dbReference type="CDD" id="cd07042">
    <property type="entry name" value="STAS_SulP_like_sulfate_transporter"/>
    <property type="match status" value="1"/>
</dbReference>
<gene>
    <name evidence="8" type="ORF">PPACK8108_LOCUS7187</name>
</gene>
<dbReference type="Proteomes" id="UP001153365">
    <property type="component" value="Unassembled WGS sequence"/>
</dbReference>
<feature type="domain" description="STAS" evidence="7">
    <location>
        <begin position="343"/>
        <end position="449"/>
    </location>
</feature>
<dbReference type="InterPro" id="IPR002645">
    <property type="entry name" value="STAS_dom"/>
</dbReference>
<keyword evidence="2 6" id="KW-0812">Transmembrane</keyword>
<dbReference type="PANTHER" id="PTHR43310:SF4">
    <property type="entry name" value="AFR304WP"/>
    <property type="match status" value="1"/>
</dbReference>
<dbReference type="Pfam" id="PF01740">
    <property type="entry name" value="STAS"/>
    <property type="match status" value="1"/>
</dbReference>
<dbReference type="SUPFAM" id="SSF52091">
    <property type="entry name" value="SpoIIaa-like"/>
    <property type="match status" value="1"/>
</dbReference>
<dbReference type="PANTHER" id="PTHR43310">
    <property type="entry name" value="SULFATE TRANSPORTER YBAR-RELATED"/>
    <property type="match status" value="1"/>
</dbReference>
<dbReference type="AlphaFoldDB" id="A0AAV0ASE4"/>
<dbReference type="Pfam" id="PF00916">
    <property type="entry name" value="Sulfate_transp"/>
    <property type="match status" value="1"/>
</dbReference>
<feature type="region of interest" description="Disordered" evidence="5">
    <location>
        <begin position="93"/>
        <end position="116"/>
    </location>
</feature>
<feature type="transmembrane region" description="Helical" evidence="6">
    <location>
        <begin position="285"/>
        <end position="303"/>
    </location>
</feature>
<keyword evidence="4 6" id="KW-0472">Membrane</keyword>
<dbReference type="GO" id="GO:0016020">
    <property type="term" value="C:membrane"/>
    <property type="evidence" value="ECO:0007669"/>
    <property type="project" value="UniProtKB-SubCell"/>
</dbReference>
<dbReference type="InterPro" id="IPR011547">
    <property type="entry name" value="SLC26A/SulP_dom"/>
</dbReference>
<proteinExistence type="predicted"/>
<keyword evidence="3 6" id="KW-1133">Transmembrane helix</keyword>
<evidence type="ECO:0000256" key="1">
    <source>
        <dbReference type="ARBA" id="ARBA00004141"/>
    </source>
</evidence>
<comment type="subcellular location">
    <subcellularLocation>
        <location evidence="1">Membrane</location>
        <topology evidence="1">Multi-pass membrane protein</topology>
    </subcellularLocation>
</comment>
<dbReference type="InterPro" id="IPR036513">
    <property type="entry name" value="STAS_dom_sf"/>
</dbReference>
<evidence type="ECO:0000256" key="5">
    <source>
        <dbReference type="SAM" id="MobiDB-lite"/>
    </source>
</evidence>
<dbReference type="InterPro" id="IPR052706">
    <property type="entry name" value="Membrane-Transporter-like"/>
</dbReference>
<evidence type="ECO:0000256" key="6">
    <source>
        <dbReference type="SAM" id="Phobius"/>
    </source>
</evidence>
<name>A0AAV0ASE4_PHAPC</name>
<evidence type="ECO:0000313" key="8">
    <source>
        <dbReference type="EMBL" id="CAH7672382.1"/>
    </source>
</evidence>
<protein>
    <recommendedName>
        <fullName evidence="7">STAS domain-containing protein</fullName>
    </recommendedName>
</protein>